<keyword evidence="8 11" id="KW-0472">Membrane</keyword>
<dbReference type="Pfam" id="PF04725">
    <property type="entry name" value="PsbR"/>
    <property type="match status" value="1"/>
</dbReference>
<dbReference type="GO" id="GO:0009654">
    <property type="term" value="C:photosystem II oxygen evolving complex"/>
    <property type="evidence" value="ECO:0007669"/>
    <property type="project" value="InterPro"/>
</dbReference>
<evidence type="ECO:0000256" key="6">
    <source>
        <dbReference type="ARBA" id="ARBA00022946"/>
    </source>
</evidence>
<comment type="similarity">
    <text evidence="2">Belongs to the psbR family.</text>
</comment>
<dbReference type="Proteomes" id="UP001190700">
    <property type="component" value="Unassembled WGS sequence"/>
</dbReference>
<feature type="region of interest" description="Disordered" evidence="10">
    <location>
        <begin position="47"/>
        <end position="66"/>
    </location>
</feature>
<keyword evidence="11" id="KW-1133">Transmembrane helix</keyword>
<protein>
    <recommendedName>
        <fullName evidence="14">Photosystem II 10 kDa polypeptide, chloroplastic</fullName>
    </recommendedName>
</protein>
<sequence length="143" mass="14889">MASMTSSVVGLAGSSLMGERVQQKQASRTVAVSKTISASAFKTKKGINKADKGGAPNTGVSKDMSKKGWVDAQGRKGKGYGVYRFNDKYGANVDGYSPIYTPNDWTESGDSYSPGLVGLAVWATLLAGGLGFAAYLIFSTSAL</sequence>
<evidence type="ECO:0000256" key="5">
    <source>
        <dbReference type="ARBA" id="ARBA00022640"/>
    </source>
</evidence>
<feature type="transmembrane region" description="Helical" evidence="11">
    <location>
        <begin position="116"/>
        <end position="138"/>
    </location>
</feature>
<evidence type="ECO:0000256" key="9">
    <source>
        <dbReference type="ARBA" id="ARBA00023276"/>
    </source>
</evidence>
<dbReference type="AlphaFoldDB" id="A0AAE0EZF2"/>
<name>A0AAE0EZF2_9CHLO</name>
<keyword evidence="4" id="KW-0602">Photosynthesis</keyword>
<keyword evidence="5" id="KW-0934">Plastid</keyword>
<keyword evidence="6" id="KW-0809">Transit peptide</keyword>
<evidence type="ECO:0000256" key="2">
    <source>
        <dbReference type="ARBA" id="ARBA00006659"/>
    </source>
</evidence>
<reference evidence="12 13" key="1">
    <citation type="journal article" date="2015" name="Genome Biol. Evol.">
        <title>Comparative Genomics of a Bacterivorous Green Alga Reveals Evolutionary Causalities and Consequences of Phago-Mixotrophic Mode of Nutrition.</title>
        <authorList>
            <person name="Burns J.A."/>
            <person name="Paasch A."/>
            <person name="Narechania A."/>
            <person name="Kim E."/>
        </authorList>
    </citation>
    <scope>NUCLEOTIDE SEQUENCE [LARGE SCALE GENOMIC DNA]</scope>
    <source>
        <strain evidence="12 13">PLY_AMNH</strain>
    </source>
</reference>
<evidence type="ECO:0000256" key="7">
    <source>
        <dbReference type="ARBA" id="ARBA00023078"/>
    </source>
</evidence>
<dbReference type="PANTHER" id="PTHR34369">
    <property type="entry name" value="PHOTOSYSTEM II 10 KDA POLYPEPTIDE, CHLOROPLASTIC"/>
    <property type="match status" value="1"/>
</dbReference>
<dbReference type="PANTHER" id="PTHR34369:SF7">
    <property type="entry name" value="PHOTOSYSTEM II 10 KDA POLYPEPTIDE, CHLOROPLASTIC"/>
    <property type="match status" value="1"/>
</dbReference>
<dbReference type="GO" id="GO:0009535">
    <property type="term" value="C:chloroplast thylakoid membrane"/>
    <property type="evidence" value="ECO:0007669"/>
    <property type="project" value="UniProtKB-SubCell"/>
</dbReference>
<evidence type="ECO:0000256" key="4">
    <source>
        <dbReference type="ARBA" id="ARBA00022531"/>
    </source>
</evidence>
<dbReference type="InterPro" id="IPR006814">
    <property type="entry name" value="PSII_PsbR"/>
</dbReference>
<evidence type="ECO:0000313" key="13">
    <source>
        <dbReference type="Proteomes" id="UP001190700"/>
    </source>
</evidence>
<keyword evidence="11" id="KW-0812">Transmembrane</keyword>
<evidence type="ECO:0000256" key="1">
    <source>
        <dbReference type="ARBA" id="ARBA00004334"/>
    </source>
</evidence>
<dbReference type="EMBL" id="LGRX02029818">
    <property type="protein sequence ID" value="KAK3246426.1"/>
    <property type="molecule type" value="Genomic_DNA"/>
</dbReference>
<organism evidence="12 13">
    <name type="scientific">Cymbomonas tetramitiformis</name>
    <dbReference type="NCBI Taxonomy" id="36881"/>
    <lineage>
        <taxon>Eukaryota</taxon>
        <taxon>Viridiplantae</taxon>
        <taxon>Chlorophyta</taxon>
        <taxon>Pyramimonadophyceae</taxon>
        <taxon>Pyramimonadales</taxon>
        <taxon>Pyramimonadaceae</taxon>
        <taxon>Cymbomonas</taxon>
    </lineage>
</organism>
<comment type="subcellular location">
    <subcellularLocation>
        <location evidence="1">Plastid</location>
        <location evidence="1">Chloroplast thylakoid membrane</location>
    </subcellularLocation>
</comment>
<dbReference type="GO" id="GO:0015979">
    <property type="term" value="P:photosynthesis"/>
    <property type="evidence" value="ECO:0007669"/>
    <property type="project" value="UniProtKB-KW"/>
</dbReference>
<keyword evidence="13" id="KW-1185">Reference proteome</keyword>
<gene>
    <name evidence="12" type="ORF">CYMTET_44038</name>
</gene>
<evidence type="ECO:0000313" key="12">
    <source>
        <dbReference type="EMBL" id="KAK3246426.1"/>
    </source>
</evidence>
<evidence type="ECO:0000256" key="3">
    <source>
        <dbReference type="ARBA" id="ARBA00022528"/>
    </source>
</evidence>
<evidence type="ECO:0008006" key="14">
    <source>
        <dbReference type="Google" id="ProtNLM"/>
    </source>
</evidence>
<keyword evidence="7" id="KW-0793">Thylakoid</keyword>
<evidence type="ECO:0000256" key="8">
    <source>
        <dbReference type="ARBA" id="ARBA00023136"/>
    </source>
</evidence>
<evidence type="ECO:0000256" key="11">
    <source>
        <dbReference type="SAM" id="Phobius"/>
    </source>
</evidence>
<evidence type="ECO:0000256" key="10">
    <source>
        <dbReference type="SAM" id="MobiDB-lite"/>
    </source>
</evidence>
<proteinExistence type="inferred from homology"/>
<accession>A0AAE0EZF2</accession>
<comment type="caution">
    <text evidence="12">The sequence shown here is derived from an EMBL/GenBank/DDBJ whole genome shotgun (WGS) entry which is preliminary data.</text>
</comment>
<keyword evidence="3" id="KW-0150">Chloroplast</keyword>
<keyword evidence="9" id="KW-0604">Photosystem II</keyword>